<dbReference type="Pfam" id="PF09619">
    <property type="entry name" value="YscW"/>
    <property type="match status" value="1"/>
</dbReference>
<accession>A0ABS0IZQ7</accession>
<dbReference type="InterPro" id="IPR039366">
    <property type="entry name" value="Pilotin"/>
</dbReference>
<dbReference type="Proteomes" id="UP001194469">
    <property type="component" value="Unassembled WGS sequence"/>
</dbReference>
<dbReference type="EMBL" id="VRYY01000022">
    <property type="protein sequence ID" value="MBG3875670.1"/>
    <property type="molecule type" value="Genomic_DNA"/>
</dbReference>
<evidence type="ECO:0008006" key="3">
    <source>
        <dbReference type="Google" id="ProtNLM"/>
    </source>
</evidence>
<evidence type="ECO:0000313" key="2">
    <source>
        <dbReference type="Proteomes" id="UP001194469"/>
    </source>
</evidence>
<keyword evidence="2" id="KW-1185">Reference proteome</keyword>
<evidence type="ECO:0000313" key="1">
    <source>
        <dbReference type="EMBL" id="MBG3875670.1"/>
    </source>
</evidence>
<gene>
    <name evidence="1" type="ORF">FVW20_01160</name>
</gene>
<comment type="caution">
    <text evidence="1">The sequence shown here is derived from an EMBL/GenBank/DDBJ whole genome shotgun (WGS) entry which is preliminary data.</text>
</comment>
<name>A0ABS0IZQ7_9BACT</name>
<dbReference type="RefSeq" id="WP_196607940.1">
    <property type="nucleotide sequence ID" value="NZ_VRYY01000022.1"/>
</dbReference>
<proteinExistence type="predicted"/>
<protein>
    <recommendedName>
        <fullName evidence="3">Lipoprotein</fullName>
    </recommendedName>
</protein>
<organism evidence="1 2">
    <name type="scientific">Nitratidesulfovibrio oxamicus</name>
    <dbReference type="NCBI Taxonomy" id="32016"/>
    <lineage>
        <taxon>Bacteria</taxon>
        <taxon>Pseudomonadati</taxon>
        <taxon>Thermodesulfobacteriota</taxon>
        <taxon>Desulfovibrionia</taxon>
        <taxon>Desulfovibrionales</taxon>
        <taxon>Desulfovibrionaceae</taxon>
        <taxon>Nitratidesulfovibrio</taxon>
    </lineage>
</organism>
<reference evidence="1 2" key="1">
    <citation type="submission" date="2019-08" db="EMBL/GenBank/DDBJ databases">
        <authorList>
            <person name="Luo N."/>
        </authorList>
    </citation>
    <scope>NUCLEOTIDE SEQUENCE [LARGE SCALE GENOMIC DNA]</scope>
    <source>
        <strain evidence="1 2">NCIMB 9442</strain>
    </source>
</reference>
<sequence>MNDDGNTMTRRNRSAARGLSALVTLLVLAALLAGCSEKLQLYRPGALAMVTGTVTFRQRILLPLSVQGEVRLLDVTDGGEGVELARVELPAPVRVPAPYRIDFDAARIDQRRNYVVEATLFEPGTGGGPGRVWFRTAAPQYVLTHGNPIYLELMLEMTR</sequence>